<feature type="compositionally biased region" description="Polar residues" evidence="3">
    <location>
        <begin position="203"/>
        <end position="226"/>
    </location>
</feature>
<dbReference type="EMBL" id="JAAWVQ010138313">
    <property type="protein sequence ID" value="MBN3284632.1"/>
    <property type="molecule type" value="Genomic_DNA"/>
</dbReference>
<evidence type="ECO:0000256" key="3">
    <source>
        <dbReference type="SAM" id="MobiDB-lite"/>
    </source>
</evidence>
<accession>A0ABS2YFC1</accession>
<gene>
    <name evidence="4" type="primary">Rnf212b</name>
    <name evidence="4" type="ORF">GTO93_0003152</name>
</gene>
<keyword evidence="5" id="KW-1185">Reference proteome</keyword>
<dbReference type="PANTHER" id="PTHR22663">
    <property type="entry name" value="RING FINGER PROTEIN NARYA-RELATED"/>
    <property type="match status" value="1"/>
</dbReference>
<comment type="caution">
    <text evidence="4">The sequence shown here is derived from an EMBL/GenBank/DDBJ whole genome shotgun (WGS) entry which is preliminary data.</text>
</comment>
<reference evidence="4" key="1">
    <citation type="journal article" date="2021" name="Cell">
        <title>Tracing the genetic footprints of vertebrate landing in non-teleost ray-finned fishes.</title>
        <authorList>
            <person name="Bi X."/>
            <person name="Wang K."/>
            <person name="Yang L."/>
            <person name="Pan H."/>
            <person name="Jiang H."/>
            <person name="Wei Q."/>
            <person name="Fang M."/>
            <person name="Yu H."/>
            <person name="Zhu C."/>
            <person name="Cai Y."/>
            <person name="He Y."/>
            <person name="Gan X."/>
            <person name="Zeng H."/>
            <person name="Yu D."/>
            <person name="Zhu Y."/>
            <person name="Jiang H."/>
            <person name="Qiu Q."/>
            <person name="Yang H."/>
            <person name="Zhang Y.E."/>
            <person name="Wang W."/>
            <person name="Zhu M."/>
            <person name="He S."/>
            <person name="Zhang G."/>
        </authorList>
    </citation>
    <scope>NUCLEOTIDE SEQUENCE</scope>
    <source>
        <strain evidence="4">Pddl_001</strain>
    </source>
</reference>
<dbReference type="Proteomes" id="UP001166093">
    <property type="component" value="Unassembled WGS sequence"/>
</dbReference>
<proteinExistence type="predicted"/>
<keyword evidence="2" id="KW-0175">Coiled coil</keyword>
<organism evidence="4 5">
    <name type="scientific">Polyodon spathula</name>
    <name type="common">North American paddlefish</name>
    <name type="synonym">Squalus spathula</name>
    <dbReference type="NCBI Taxonomy" id="7913"/>
    <lineage>
        <taxon>Eukaryota</taxon>
        <taxon>Metazoa</taxon>
        <taxon>Chordata</taxon>
        <taxon>Craniata</taxon>
        <taxon>Vertebrata</taxon>
        <taxon>Euteleostomi</taxon>
        <taxon>Actinopterygii</taxon>
        <taxon>Chondrostei</taxon>
        <taxon>Acipenseriformes</taxon>
        <taxon>Polyodontidae</taxon>
        <taxon>Polyodon</taxon>
    </lineage>
</organism>
<name>A0ABS2YFC1_POLSP</name>
<dbReference type="PANTHER" id="PTHR22663:SF29">
    <property type="entry name" value="RING FINGER PROTEIN 212B"/>
    <property type="match status" value="1"/>
</dbReference>
<feature type="non-terminal residue" evidence="4">
    <location>
        <position position="232"/>
    </location>
</feature>
<feature type="region of interest" description="Disordered" evidence="3">
    <location>
        <begin position="99"/>
        <end position="232"/>
    </location>
</feature>
<sequence>MYFRNPIEVARNHFEQIAQVSVFQKKQMARVLAFYKYKSSELEIKLQEESKLSKQRESELAELRKENSELKNLLSHVKLSQSPLQQNRGNRISRPVAITSPTLVSPRRSSCQVSRSDSMESLEQYRGNRSGGAITPGSVSTMSGRSTPQDPNFRTPTSVSGGVLAGRTPSSLSRTPRLLQFQFSSGSSLQSLPSPNPRIFTGQPGQSSGQARTPQLLSYTQSSLNQNRERRF</sequence>
<evidence type="ECO:0000256" key="1">
    <source>
        <dbReference type="ARBA" id="ARBA00023254"/>
    </source>
</evidence>
<feature type="non-terminal residue" evidence="4">
    <location>
        <position position="1"/>
    </location>
</feature>
<feature type="compositionally biased region" description="Polar residues" evidence="3">
    <location>
        <begin position="137"/>
        <end position="160"/>
    </location>
</feature>
<protein>
    <submittedName>
        <fullName evidence="4">R212B protein</fullName>
    </submittedName>
</protein>
<feature type="coiled-coil region" evidence="2">
    <location>
        <begin position="46"/>
        <end position="80"/>
    </location>
</feature>
<feature type="compositionally biased region" description="Polar residues" evidence="3">
    <location>
        <begin position="99"/>
        <end position="121"/>
    </location>
</feature>
<evidence type="ECO:0000313" key="4">
    <source>
        <dbReference type="EMBL" id="MBN3284632.1"/>
    </source>
</evidence>
<dbReference type="InterPro" id="IPR042123">
    <property type="entry name" value="Zip3/RNF212-like"/>
</dbReference>
<feature type="compositionally biased region" description="Low complexity" evidence="3">
    <location>
        <begin position="178"/>
        <end position="193"/>
    </location>
</feature>
<evidence type="ECO:0000256" key="2">
    <source>
        <dbReference type="SAM" id="Coils"/>
    </source>
</evidence>
<keyword evidence="1" id="KW-0469">Meiosis</keyword>
<evidence type="ECO:0000313" key="5">
    <source>
        <dbReference type="Proteomes" id="UP001166093"/>
    </source>
</evidence>